<name>A0AAV4A691_9GAST</name>
<organism evidence="1 2">
    <name type="scientific">Plakobranchus ocellatus</name>
    <dbReference type="NCBI Taxonomy" id="259542"/>
    <lineage>
        <taxon>Eukaryota</taxon>
        <taxon>Metazoa</taxon>
        <taxon>Spiralia</taxon>
        <taxon>Lophotrochozoa</taxon>
        <taxon>Mollusca</taxon>
        <taxon>Gastropoda</taxon>
        <taxon>Heterobranchia</taxon>
        <taxon>Euthyneura</taxon>
        <taxon>Panpulmonata</taxon>
        <taxon>Sacoglossa</taxon>
        <taxon>Placobranchoidea</taxon>
        <taxon>Plakobranchidae</taxon>
        <taxon>Plakobranchus</taxon>
    </lineage>
</organism>
<comment type="caution">
    <text evidence="1">The sequence shown here is derived from an EMBL/GenBank/DDBJ whole genome shotgun (WGS) entry which is preliminary data.</text>
</comment>
<dbReference type="EMBL" id="BLXT01003727">
    <property type="protein sequence ID" value="GFO03685.1"/>
    <property type="molecule type" value="Genomic_DNA"/>
</dbReference>
<gene>
    <name evidence="1" type="ORF">PoB_003019000</name>
</gene>
<reference evidence="1 2" key="1">
    <citation type="journal article" date="2021" name="Elife">
        <title>Chloroplast acquisition without the gene transfer in kleptoplastic sea slugs, Plakobranchus ocellatus.</title>
        <authorList>
            <person name="Maeda T."/>
            <person name="Takahashi S."/>
            <person name="Yoshida T."/>
            <person name="Shimamura S."/>
            <person name="Takaki Y."/>
            <person name="Nagai Y."/>
            <person name="Toyoda A."/>
            <person name="Suzuki Y."/>
            <person name="Arimoto A."/>
            <person name="Ishii H."/>
            <person name="Satoh N."/>
            <person name="Nishiyama T."/>
            <person name="Hasebe M."/>
            <person name="Maruyama T."/>
            <person name="Minagawa J."/>
            <person name="Obokata J."/>
            <person name="Shigenobu S."/>
        </authorList>
    </citation>
    <scope>NUCLEOTIDE SEQUENCE [LARGE SCALE GENOMIC DNA]</scope>
</reference>
<keyword evidence="2" id="KW-1185">Reference proteome</keyword>
<protein>
    <submittedName>
        <fullName evidence="1">Uncharacterized protein</fullName>
    </submittedName>
</protein>
<sequence length="113" mass="13036">MSVLRNLYGSLYKLSKTQIPTHYICFTIQLIHQHQDRYNMRCCWQWIAKPALRSAESRLLLIHAPPSNSWPDQGPEICREPSVIDHAPPSKSWPEICRKPSIIDSSLTIQLLA</sequence>
<dbReference type="AlphaFoldDB" id="A0AAV4A691"/>
<proteinExistence type="predicted"/>
<evidence type="ECO:0000313" key="1">
    <source>
        <dbReference type="EMBL" id="GFO03685.1"/>
    </source>
</evidence>
<accession>A0AAV4A691</accession>
<dbReference type="Proteomes" id="UP000735302">
    <property type="component" value="Unassembled WGS sequence"/>
</dbReference>
<evidence type="ECO:0000313" key="2">
    <source>
        <dbReference type="Proteomes" id="UP000735302"/>
    </source>
</evidence>